<evidence type="ECO:0000256" key="2">
    <source>
        <dbReference type="SAM" id="MobiDB-lite"/>
    </source>
</evidence>
<feature type="compositionally biased region" description="Gly residues" evidence="2">
    <location>
        <begin position="338"/>
        <end position="352"/>
    </location>
</feature>
<dbReference type="SMART" id="SM00322">
    <property type="entry name" value="KH"/>
    <property type="match status" value="1"/>
</dbReference>
<feature type="compositionally biased region" description="Polar residues" evidence="2">
    <location>
        <begin position="20"/>
        <end position="33"/>
    </location>
</feature>
<dbReference type="InterPro" id="IPR036612">
    <property type="entry name" value="KH_dom_type_1_sf"/>
</dbReference>
<feature type="region of interest" description="Disordered" evidence="2">
    <location>
        <begin position="327"/>
        <end position="411"/>
    </location>
</feature>
<dbReference type="EMBL" id="FJOG01000022">
    <property type="protein sequence ID" value="CZR62998.1"/>
    <property type="molecule type" value="Genomic_DNA"/>
</dbReference>
<accession>A0A1L7XDB2</accession>
<name>A0A1L7XDB2_9HELO</name>
<reference evidence="4 5" key="1">
    <citation type="submission" date="2016-03" db="EMBL/GenBank/DDBJ databases">
        <authorList>
            <person name="Ploux O."/>
        </authorList>
    </citation>
    <scope>NUCLEOTIDE SEQUENCE [LARGE SCALE GENOMIC DNA]</scope>
    <source>
        <strain evidence="4 5">UAMH 11012</strain>
    </source>
</reference>
<proteinExistence type="predicted"/>
<evidence type="ECO:0000313" key="4">
    <source>
        <dbReference type="EMBL" id="CZR62998.1"/>
    </source>
</evidence>
<gene>
    <name evidence="4" type="ORF">PAC_12895</name>
</gene>
<organism evidence="4 5">
    <name type="scientific">Phialocephala subalpina</name>
    <dbReference type="NCBI Taxonomy" id="576137"/>
    <lineage>
        <taxon>Eukaryota</taxon>
        <taxon>Fungi</taxon>
        <taxon>Dikarya</taxon>
        <taxon>Ascomycota</taxon>
        <taxon>Pezizomycotina</taxon>
        <taxon>Leotiomycetes</taxon>
        <taxon>Helotiales</taxon>
        <taxon>Mollisiaceae</taxon>
        <taxon>Phialocephala</taxon>
        <taxon>Phialocephala fortinii species complex</taxon>
    </lineage>
</organism>
<dbReference type="InterPro" id="IPR004088">
    <property type="entry name" value="KH_dom_type_1"/>
</dbReference>
<evidence type="ECO:0000256" key="1">
    <source>
        <dbReference type="PROSITE-ProRule" id="PRU00117"/>
    </source>
</evidence>
<dbReference type="GO" id="GO:0003723">
    <property type="term" value="F:RNA binding"/>
    <property type="evidence" value="ECO:0007669"/>
    <property type="project" value="UniProtKB-UniRule"/>
</dbReference>
<dbReference type="SUPFAM" id="SSF54791">
    <property type="entry name" value="Eukaryotic type KH-domain (KH-domain type I)"/>
    <property type="match status" value="1"/>
</dbReference>
<dbReference type="Pfam" id="PF00013">
    <property type="entry name" value="KH_1"/>
    <property type="match status" value="1"/>
</dbReference>
<feature type="compositionally biased region" description="Gly residues" evidence="2">
    <location>
        <begin position="226"/>
        <end position="243"/>
    </location>
</feature>
<feature type="domain" description="K Homology" evidence="3">
    <location>
        <begin position="250"/>
        <end position="327"/>
    </location>
</feature>
<dbReference type="AlphaFoldDB" id="A0A1L7XDB2"/>
<feature type="region of interest" description="Disordered" evidence="2">
    <location>
        <begin position="221"/>
        <end position="251"/>
    </location>
</feature>
<dbReference type="PROSITE" id="PS50084">
    <property type="entry name" value="KH_TYPE_1"/>
    <property type="match status" value="1"/>
</dbReference>
<keyword evidence="1" id="KW-0694">RNA-binding</keyword>
<dbReference type="Proteomes" id="UP000184330">
    <property type="component" value="Unassembled WGS sequence"/>
</dbReference>
<protein>
    <recommendedName>
        <fullName evidence="3">K Homology domain-containing protein</fullName>
    </recommendedName>
</protein>
<dbReference type="InterPro" id="IPR004087">
    <property type="entry name" value="KH_dom"/>
</dbReference>
<feature type="region of interest" description="Disordered" evidence="2">
    <location>
        <begin position="1"/>
        <end position="33"/>
    </location>
</feature>
<evidence type="ECO:0000259" key="3">
    <source>
        <dbReference type="SMART" id="SM00322"/>
    </source>
</evidence>
<keyword evidence="5" id="KW-1185">Reference proteome</keyword>
<evidence type="ECO:0000313" key="5">
    <source>
        <dbReference type="Proteomes" id="UP000184330"/>
    </source>
</evidence>
<dbReference type="OrthoDB" id="752362at2759"/>
<dbReference type="Gene3D" id="3.30.1370.10">
    <property type="entry name" value="K Homology domain, type 1"/>
    <property type="match status" value="1"/>
</dbReference>
<sequence length="411" mass="45196">MAPANKKKGGTAASGKENQKPASSKENVKATSNKAFAENPFAAIEKMDGNPMTPQEFDEYEHGEEEFYFRADDDAPENLKRRCLILNYIHTRLHVDMQRTIPAMLPSKGEFEYYHRDEFQGVELDVCVWFPKKFETTDWKQVHAVVKYASDQLEDDDAYERVIGADVAWTPEGRNDPFTMKHDSMSRSYWAPRWKYLCRYLTDRMWNDFEKDGTVIEREHEPENVGRGGGGNGAAATSNGGGAAEYDDGSEQEEVMEVFSGITGRIIGPGGSKIKEIKAETSIANIDLPKREDGAPRPRPREMVNITLKGTRTAINKVKVIIKEISDEWNNTPRPPRDGGGGYNGGGGGNSGGYDNYTAPPDTYVAKGGEVDVAPTGNWGGNEPVGSSSSNWADSMEEPVAGGDNGGGSSW</sequence>